<protein>
    <submittedName>
        <fullName evidence="8">RfbX</fullName>
    </submittedName>
</protein>
<dbReference type="GO" id="GO:0005886">
    <property type="term" value="C:plasma membrane"/>
    <property type="evidence" value="ECO:0007669"/>
    <property type="project" value="UniProtKB-SubCell"/>
</dbReference>
<gene>
    <name evidence="8" type="ORF">BKH29_11960</name>
</gene>
<keyword evidence="2" id="KW-1003">Cell membrane</keyword>
<dbReference type="Proteomes" id="UP000186857">
    <property type="component" value="Unassembled WGS sequence"/>
</dbReference>
<feature type="transmembrane region" description="Helical" evidence="7">
    <location>
        <begin position="84"/>
        <end position="110"/>
    </location>
</feature>
<organism evidence="8 9">
    <name type="scientific">Actinomyces oris</name>
    <dbReference type="NCBI Taxonomy" id="544580"/>
    <lineage>
        <taxon>Bacteria</taxon>
        <taxon>Bacillati</taxon>
        <taxon>Actinomycetota</taxon>
        <taxon>Actinomycetes</taxon>
        <taxon>Actinomycetales</taxon>
        <taxon>Actinomycetaceae</taxon>
        <taxon>Actinomyces</taxon>
    </lineage>
</organism>
<dbReference type="OrthoDB" id="3831435at2"/>
<evidence type="ECO:0000256" key="4">
    <source>
        <dbReference type="ARBA" id="ARBA00022989"/>
    </source>
</evidence>
<dbReference type="PANTHER" id="PTHR30250">
    <property type="entry name" value="PST FAMILY PREDICTED COLANIC ACID TRANSPORTER"/>
    <property type="match status" value="1"/>
</dbReference>
<dbReference type="EMBL" id="MSKJ01000034">
    <property type="protein sequence ID" value="OLO43091.1"/>
    <property type="molecule type" value="Genomic_DNA"/>
</dbReference>
<feature type="transmembrane region" description="Helical" evidence="7">
    <location>
        <begin position="367"/>
        <end position="385"/>
    </location>
</feature>
<name>A0A1Q8V4Q7_9ACTO</name>
<comment type="subcellular location">
    <subcellularLocation>
        <location evidence="1">Cell membrane</location>
        <topology evidence="1">Multi-pass membrane protein</topology>
    </subcellularLocation>
</comment>
<feature type="transmembrane region" description="Helical" evidence="7">
    <location>
        <begin position="122"/>
        <end position="146"/>
    </location>
</feature>
<feature type="transmembrane region" description="Helical" evidence="7">
    <location>
        <begin position="304"/>
        <end position="324"/>
    </location>
</feature>
<feature type="region of interest" description="Disordered" evidence="6">
    <location>
        <begin position="421"/>
        <end position="455"/>
    </location>
</feature>
<evidence type="ECO:0000256" key="5">
    <source>
        <dbReference type="ARBA" id="ARBA00023136"/>
    </source>
</evidence>
<keyword evidence="3 7" id="KW-0812">Transmembrane</keyword>
<proteinExistence type="predicted"/>
<keyword evidence="5 7" id="KW-0472">Membrane</keyword>
<dbReference type="InterPro" id="IPR050833">
    <property type="entry name" value="Poly_Biosynth_Transport"/>
</dbReference>
<feature type="transmembrane region" description="Helical" evidence="7">
    <location>
        <begin position="167"/>
        <end position="186"/>
    </location>
</feature>
<dbReference type="Pfam" id="PF13440">
    <property type="entry name" value="Polysacc_synt_3"/>
    <property type="match status" value="1"/>
</dbReference>
<feature type="transmembrane region" description="Helical" evidence="7">
    <location>
        <begin position="391"/>
        <end position="412"/>
    </location>
</feature>
<feature type="transmembrane region" description="Helical" evidence="7">
    <location>
        <begin position="54"/>
        <end position="72"/>
    </location>
</feature>
<feature type="transmembrane region" description="Helical" evidence="7">
    <location>
        <begin position="262"/>
        <end position="283"/>
    </location>
</feature>
<accession>A0A1Q8V4Q7</accession>
<evidence type="ECO:0000256" key="1">
    <source>
        <dbReference type="ARBA" id="ARBA00004651"/>
    </source>
</evidence>
<dbReference type="AlphaFoldDB" id="A0A1Q8V4Q7"/>
<reference evidence="8 9" key="1">
    <citation type="submission" date="2016-12" db="EMBL/GenBank/DDBJ databases">
        <title>Genomic Comparison of strains in the 'Actinomyces naeslundii' Group.</title>
        <authorList>
            <person name="Mughal S.R."/>
            <person name="Do T."/>
            <person name="Gilbert S.C."/>
            <person name="Witherden E.A."/>
            <person name="Didelot X."/>
            <person name="Beighton D."/>
        </authorList>
    </citation>
    <scope>NUCLEOTIDE SEQUENCE [LARGE SCALE GENOMIC DNA]</scope>
    <source>
        <strain evidence="8 9">CCUG 33920</strain>
    </source>
</reference>
<evidence type="ECO:0000256" key="2">
    <source>
        <dbReference type="ARBA" id="ARBA00022475"/>
    </source>
</evidence>
<evidence type="ECO:0000313" key="8">
    <source>
        <dbReference type="EMBL" id="OLO43091.1"/>
    </source>
</evidence>
<dbReference type="RefSeq" id="WP_075377557.1">
    <property type="nucleotide sequence ID" value="NZ_MSKJ01000034.1"/>
</dbReference>
<comment type="caution">
    <text evidence="8">The sequence shown here is derived from an EMBL/GenBank/DDBJ whole genome shotgun (WGS) entry which is preliminary data.</text>
</comment>
<evidence type="ECO:0000256" key="3">
    <source>
        <dbReference type="ARBA" id="ARBA00022692"/>
    </source>
</evidence>
<sequence length="455" mass="49832">MAGIFARVRSVMESSPFLRHVLTLVSGTATAQAIVFGMTMVLTRIFSDADRGQLTRYTSIVLIITAVAALRYDMTIMLPKKDAWALACARLGMVSIVVVSVVTSVAALLLKPLIARQWGNDVAAWMPLLGLTTLLLSTVQLLQYWYNRQSDYRTISINRVEQQVGQSLGQLVLGAAGMVSVGGLLLGQTIGQLWAFVNLGRKAKPLHRPLPPEAPSLWQVARRYRRMPLLNGLNAFVDAVRLNGINLLVGSYSVASLGQFNLAWTCLEVPLALINAAVGQVFFHKLATLQPGQMRPLVRQVIKRVLMIGTIPFALLFIVSPWLFPLLFGSQWVESGDFARALTPWLFILLVTSPLSNLFVVTENQDWMLIFSVVYAAVPLAWLWLSPYSLLTTTYVLGAIMCVILVGQILMADAAARGFDSRPPASEANEGHYEAAGEPEPSASVPATDSHDEEQ</sequence>
<evidence type="ECO:0000313" key="9">
    <source>
        <dbReference type="Proteomes" id="UP000186857"/>
    </source>
</evidence>
<feature type="transmembrane region" description="Helical" evidence="7">
    <location>
        <begin position="21"/>
        <end position="42"/>
    </location>
</feature>
<evidence type="ECO:0000256" key="7">
    <source>
        <dbReference type="SAM" id="Phobius"/>
    </source>
</evidence>
<evidence type="ECO:0000256" key="6">
    <source>
        <dbReference type="SAM" id="MobiDB-lite"/>
    </source>
</evidence>
<dbReference type="PANTHER" id="PTHR30250:SF28">
    <property type="entry name" value="POLYSACCHARIDE BIOSYNTHESIS PROTEIN"/>
    <property type="match status" value="1"/>
</dbReference>
<keyword evidence="4 7" id="KW-1133">Transmembrane helix</keyword>
<feature type="transmembrane region" description="Helical" evidence="7">
    <location>
        <begin position="344"/>
        <end position="360"/>
    </location>
</feature>